<dbReference type="Proteomes" id="UP000228996">
    <property type="component" value="Unassembled WGS sequence"/>
</dbReference>
<dbReference type="InterPro" id="IPR014942">
    <property type="entry name" value="AbiEii"/>
</dbReference>
<name>A0A2M6XDJ7_9BACT</name>
<evidence type="ECO:0008006" key="3">
    <source>
        <dbReference type="Google" id="ProtNLM"/>
    </source>
</evidence>
<comment type="caution">
    <text evidence="1">The sequence shown here is derived from an EMBL/GenBank/DDBJ whole genome shotgun (WGS) entry which is preliminary data.</text>
</comment>
<dbReference type="Pfam" id="PF08843">
    <property type="entry name" value="AbiEii"/>
    <property type="match status" value="1"/>
</dbReference>
<protein>
    <recommendedName>
        <fullName evidence="3">Nucleotidyl transferase AbiEii/AbiGii toxin family protein</fullName>
    </recommendedName>
</protein>
<reference evidence="2" key="1">
    <citation type="submission" date="2017-09" db="EMBL/GenBank/DDBJ databases">
        <title>Depth-based differentiation of microbial function through sediment-hosted aquifers and enrichment of novel symbionts in the deep terrestrial subsurface.</title>
        <authorList>
            <person name="Probst A.J."/>
            <person name="Ladd B."/>
            <person name="Jarett J.K."/>
            <person name="Geller-Mcgrath D.E."/>
            <person name="Sieber C.M.K."/>
            <person name="Emerson J.B."/>
            <person name="Anantharaman K."/>
            <person name="Thomas B.C."/>
            <person name="Malmstrom R."/>
            <person name="Stieglmeier M."/>
            <person name="Klingl A."/>
            <person name="Woyke T."/>
            <person name="Ryan C.M."/>
            <person name="Banfield J.F."/>
        </authorList>
    </citation>
    <scope>NUCLEOTIDE SEQUENCE [LARGE SCALE GENOMIC DNA]</scope>
</reference>
<organism evidence="1 2">
    <name type="scientific">Candidatus Shapirobacteria bacterium CG08_land_8_20_14_0_20_39_18</name>
    <dbReference type="NCBI Taxonomy" id="1974883"/>
    <lineage>
        <taxon>Bacteria</taxon>
        <taxon>Candidatus Shapironibacteriota</taxon>
    </lineage>
</organism>
<proteinExistence type="predicted"/>
<gene>
    <name evidence="1" type="ORF">COT44_01680</name>
</gene>
<accession>A0A2M6XDJ7</accession>
<dbReference type="AlphaFoldDB" id="A0A2M6XDJ7"/>
<sequence>MNSYYKNTLYPLQDKALKVIETSKTPFYLTGGTALSRCYFHFRYSEDLDFFVNNDSKFPNYIQEIVKVLSKFNLETKIKTDTYCSIFIENKLKIDFINDVASRYGKIVKQKLFSQVDNPENILSNKISALISRDEPKDVVDIWIIATNKKIDWKEIFLSTRSKAVGIFPPLVAEKLETFPIGLLERINWVEGKKPKKEVFVKDIQKIISEILQ</sequence>
<dbReference type="EMBL" id="PEYO01000008">
    <property type="protein sequence ID" value="PIU03724.1"/>
    <property type="molecule type" value="Genomic_DNA"/>
</dbReference>
<dbReference type="Gene3D" id="3.10.450.620">
    <property type="entry name" value="JHP933, nucleotidyltransferase-like core domain"/>
    <property type="match status" value="1"/>
</dbReference>
<evidence type="ECO:0000313" key="2">
    <source>
        <dbReference type="Proteomes" id="UP000228996"/>
    </source>
</evidence>
<evidence type="ECO:0000313" key="1">
    <source>
        <dbReference type="EMBL" id="PIU03724.1"/>
    </source>
</evidence>